<evidence type="ECO:0000313" key="8">
    <source>
        <dbReference type="EMBL" id="GAC60526.1"/>
    </source>
</evidence>
<keyword evidence="4" id="KW-0443">Lipid metabolism</keyword>
<evidence type="ECO:0000256" key="4">
    <source>
        <dbReference type="ARBA" id="ARBA00023098"/>
    </source>
</evidence>
<accession>L7LII4</accession>
<keyword evidence="9" id="KW-1185">Reference proteome</keyword>
<dbReference type="InterPro" id="IPR002123">
    <property type="entry name" value="Plipid/glycerol_acylTrfase"/>
</dbReference>
<dbReference type="EMBL" id="BANU01000010">
    <property type="protein sequence ID" value="GAC60526.1"/>
    <property type="molecule type" value="Genomic_DNA"/>
</dbReference>
<proteinExistence type="predicted"/>
<evidence type="ECO:0000313" key="9">
    <source>
        <dbReference type="Proteomes" id="UP000035083"/>
    </source>
</evidence>
<dbReference type="Proteomes" id="UP000035083">
    <property type="component" value="Unassembled WGS sequence"/>
</dbReference>
<dbReference type="eggNOG" id="COG0204">
    <property type="taxonomic scope" value="Bacteria"/>
</dbReference>
<keyword evidence="6" id="KW-1133">Transmembrane helix</keyword>
<keyword evidence="6" id="KW-0812">Transmembrane</keyword>
<comment type="caution">
    <text evidence="8">The sequence shown here is derived from an EMBL/GenBank/DDBJ whole genome shotgun (WGS) entry which is preliminary data.</text>
</comment>
<comment type="pathway">
    <text evidence="1">Lipid metabolism.</text>
</comment>
<dbReference type="GO" id="GO:0006654">
    <property type="term" value="P:phosphatidic acid biosynthetic process"/>
    <property type="evidence" value="ECO:0007669"/>
    <property type="project" value="TreeGrafter"/>
</dbReference>
<evidence type="ECO:0000259" key="7">
    <source>
        <dbReference type="SMART" id="SM00563"/>
    </source>
</evidence>
<dbReference type="PANTHER" id="PTHR10434:SF64">
    <property type="entry name" value="1-ACYL-SN-GLYCEROL-3-PHOSPHATE ACYLTRANSFERASE-RELATED"/>
    <property type="match status" value="1"/>
</dbReference>
<reference evidence="8 9" key="1">
    <citation type="submission" date="2012-12" db="EMBL/GenBank/DDBJ databases">
        <title>Whole genome shotgun sequence of Gordonia sihwensis NBRC 108236.</title>
        <authorList>
            <person name="Yoshida I."/>
            <person name="Hosoyama A."/>
            <person name="Tsuchikane K."/>
            <person name="Ando Y."/>
            <person name="Baba S."/>
            <person name="Ohji S."/>
            <person name="Hamada M."/>
            <person name="Tamura T."/>
            <person name="Yamazoe A."/>
            <person name="Yamazaki S."/>
            <person name="Fujita N."/>
        </authorList>
    </citation>
    <scope>NUCLEOTIDE SEQUENCE [LARGE SCALE GENOMIC DNA]</scope>
    <source>
        <strain evidence="8 9">NBRC 108236</strain>
    </source>
</reference>
<evidence type="ECO:0000256" key="2">
    <source>
        <dbReference type="ARBA" id="ARBA00022516"/>
    </source>
</evidence>
<protein>
    <submittedName>
        <fullName evidence="8">1-acylglycerol-3-phosphate O-acyltransferase</fullName>
    </submittedName>
</protein>
<dbReference type="CDD" id="cd07989">
    <property type="entry name" value="LPLAT_AGPAT-like"/>
    <property type="match status" value="1"/>
</dbReference>
<keyword evidence="5 8" id="KW-0012">Acyltransferase</keyword>
<feature type="transmembrane region" description="Helical" evidence="6">
    <location>
        <begin position="33"/>
        <end position="53"/>
    </location>
</feature>
<dbReference type="PANTHER" id="PTHR10434">
    <property type="entry name" value="1-ACYL-SN-GLYCEROL-3-PHOSPHATE ACYLTRANSFERASE"/>
    <property type="match status" value="1"/>
</dbReference>
<evidence type="ECO:0000256" key="6">
    <source>
        <dbReference type="SAM" id="Phobius"/>
    </source>
</evidence>
<dbReference type="GO" id="GO:0003841">
    <property type="term" value="F:1-acylglycerol-3-phosphate O-acyltransferase activity"/>
    <property type="evidence" value="ECO:0007669"/>
    <property type="project" value="TreeGrafter"/>
</dbReference>
<keyword evidence="3 8" id="KW-0808">Transferase</keyword>
<evidence type="ECO:0000256" key="1">
    <source>
        <dbReference type="ARBA" id="ARBA00005189"/>
    </source>
</evidence>
<evidence type="ECO:0000256" key="3">
    <source>
        <dbReference type="ARBA" id="ARBA00022679"/>
    </source>
</evidence>
<name>L7LII4_9ACTN</name>
<dbReference type="AlphaFoldDB" id="L7LII4"/>
<dbReference type="SMART" id="SM00563">
    <property type="entry name" value="PlsC"/>
    <property type="match status" value="1"/>
</dbReference>
<keyword evidence="6" id="KW-0472">Membrane</keyword>
<organism evidence="8 9">
    <name type="scientific">Gordonia sihwensis NBRC 108236</name>
    <dbReference type="NCBI Taxonomy" id="1223544"/>
    <lineage>
        <taxon>Bacteria</taxon>
        <taxon>Bacillati</taxon>
        <taxon>Actinomycetota</taxon>
        <taxon>Actinomycetes</taxon>
        <taxon>Mycobacteriales</taxon>
        <taxon>Gordoniaceae</taxon>
        <taxon>Gordonia</taxon>
    </lineage>
</organism>
<feature type="domain" description="Phospholipid/glycerol acyltransferase" evidence="7">
    <location>
        <begin position="93"/>
        <end position="205"/>
    </location>
</feature>
<evidence type="ECO:0000256" key="5">
    <source>
        <dbReference type="ARBA" id="ARBA00023315"/>
    </source>
</evidence>
<sequence>MESSPWMPVSPCGVHCVHTHTPPVSRLRASVRLTSFAVVGVTILLFGLLTVACPRGLRHRYWRAGARVTLRSMGVLLEIDDRRPSHAPRLRGALIVANHISYLDIVAIACVAPARFVAKSEVLAMPGFGPIARLFGVLAHRRGDLRRLRPMIDRVGGILDAGRRVAVFPEGTTWCGTASGRFRPAFFQAAVDAGVPILPVRLSYTDRGSRTTMPGFLGEDTVASTLSRIVRSRHLTVTITIFDLQMPAGDRRGLAAAAQRLILPAEPISAMRELDVDLSGQPPVPTAA</sequence>
<keyword evidence="2" id="KW-0444">Lipid biosynthesis</keyword>
<gene>
    <name evidence="8" type="primary">plsC</name>
    <name evidence="8" type="ORF">GSI01S_10_01180</name>
</gene>
<dbReference type="SUPFAM" id="SSF69593">
    <property type="entry name" value="Glycerol-3-phosphate (1)-acyltransferase"/>
    <property type="match status" value="1"/>
</dbReference>
<dbReference type="Pfam" id="PF01553">
    <property type="entry name" value="Acyltransferase"/>
    <property type="match status" value="1"/>
</dbReference>